<dbReference type="PANTHER" id="PTHR38340:SF1">
    <property type="entry name" value="S-LAYER PROTEIN"/>
    <property type="match status" value="1"/>
</dbReference>
<sequence length="478" mass="51210">MIATRSGGFVTAVAMVISITAVGTAQATKAEETQDAPKRCHGHQVTIHGTKDDDRIAGTPGRDVIDSGNGDDTIKARGGNDIVCAGKGADALFGGSGRDLLDGGPDRVVKGFQWRIHGDRFIGGPGNDRMIGGGDKDLPDAAWWRSRDRVEFPGATGAITVGKRGVVRGPGVGRDRLLGGMQRISGTRWADDITVRGDWDVAARDGNDRVRVLPGRHYNQFWPLIEGQGGDDRLDASRADRTNYYHELDGGTGRDRLIGSDHDDRILDPAGAGVVRAGGGKDDQVRAMSRMTVFGQGGRDVIQLQVRKGRLRPINGGAGRDRLGLTQRFAGDIDVRVPAHRLRIGRRETRLRSVEGFGLRARNADVRFVGGKGSQDVSTLLSKGQVARIRLGAGNDRYEHTNGRHPRGLDRTVVHGGTGSDTLFGGDGPDRLFGGRGDDGMYGYRANDRLRGGKGRDTSGGGGGNDLCRAEKKRNCER</sequence>
<evidence type="ECO:0008006" key="12">
    <source>
        <dbReference type="Google" id="ProtNLM"/>
    </source>
</evidence>
<organism evidence="10 11">
    <name type="scientific">Solicola gregarius</name>
    <dbReference type="NCBI Taxonomy" id="2908642"/>
    <lineage>
        <taxon>Bacteria</taxon>
        <taxon>Bacillati</taxon>
        <taxon>Actinomycetota</taxon>
        <taxon>Actinomycetes</taxon>
        <taxon>Propionibacteriales</taxon>
        <taxon>Nocardioidaceae</taxon>
        <taxon>Solicola</taxon>
    </lineage>
</organism>
<dbReference type="PRINTS" id="PR01488">
    <property type="entry name" value="RTXTOXINA"/>
</dbReference>
<evidence type="ECO:0000256" key="5">
    <source>
        <dbReference type="ARBA" id="ARBA00022737"/>
    </source>
</evidence>
<dbReference type="GO" id="GO:0005509">
    <property type="term" value="F:calcium ion binding"/>
    <property type="evidence" value="ECO:0007669"/>
    <property type="project" value="InterPro"/>
</dbReference>
<feature type="signal peptide" evidence="9">
    <location>
        <begin position="1"/>
        <end position="27"/>
    </location>
</feature>
<keyword evidence="7" id="KW-0472">Membrane</keyword>
<dbReference type="Gene3D" id="2.150.10.10">
    <property type="entry name" value="Serralysin-like metalloprotease, C-terminal"/>
    <property type="match status" value="2"/>
</dbReference>
<evidence type="ECO:0000256" key="4">
    <source>
        <dbReference type="ARBA" id="ARBA00022656"/>
    </source>
</evidence>
<keyword evidence="3" id="KW-0964">Secreted</keyword>
<keyword evidence="4" id="KW-0800">Toxin</keyword>
<evidence type="ECO:0000256" key="9">
    <source>
        <dbReference type="SAM" id="SignalP"/>
    </source>
</evidence>
<reference evidence="10" key="1">
    <citation type="submission" date="2022-01" db="EMBL/GenBank/DDBJ databases">
        <title>Nocardioidaceae gen. sp. A5X3R13.</title>
        <authorList>
            <person name="Lopez Marin M.A."/>
            <person name="Uhlik O."/>
        </authorList>
    </citation>
    <scope>NUCLEOTIDE SEQUENCE</scope>
    <source>
        <strain evidence="10">A5X3R13</strain>
    </source>
</reference>
<gene>
    <name evidence="10" type="ORF">L0C25_12495</name>
</gene>
<name>A0AA46TEL2_9ACTN</name>
<feature type="compositionally biased region" description="Basic and acidic residues" evidence="8">
    <location>
        <begin position="468"/>
        <end position="478"/>
    </location>
</feature>
<dbReference type="InterPro" id="IPR001343">
    <property type="entry name" value="Hemolysn_Ca-bd"/>
</dbReference>
<evidence type="ECO:0000256" key="2">
    <source>
        <dbReference type="ARBA" id="ARBA00004613"/>
    </source>
</evidence>
<evidence type="ECO:0000256" key="8">
    <source>
        <dbReference type="SAM" id="MobiDB-lite"/>
    </source>
</evidence>
<dbReference type="PRINTS" id="PR00313">
    <property type="entry name" value="CABNDNGRPT"/>
</dbReference>
<dbReference type="Pfam" id="PF00353">
    <property type="entry name" value="HemolysinCabind"/>
    <property type="match status" value="4"/>
</dbReference>
<dbReference type="RefSeq" id="WP_271631982.1">
    <property type="nucleotide sequence ID" value="NZ_CP094970.1"/>
</dbReference>
<feature type="compositionally biased region" description="Basic and acidic residues" evidence="8">
    <location>
        <begin position="446"/>
        <end position="457"/>
    </location>
</feature>
<dbReference type="InterPro" id="IPR011049">
    <property type="entry name" value="Serralysin-like_metalloprot_C"/>
</dbReference>
<dbReference type="GO" id="GO:0090729">
    <property type="term" value="F:toxin activity"/>
    <property type="evidence" value="ECO:0007669"/>
    <property type="project" value="UniProtKB-KW"/>
</dbReference>
<dbReference type="InterPro" id="IPR018511">
    <property type="entry name" value="Hemolysin-typ_Ca-bd_CS"/>
</dbReference>
<dbReference type="Gene3D" id="2.160.20.160">
    <property type="match status" value="1"/>
</dbReference>
<dbReference type="InterPro" id="IPR003995">
    <property type="entry name" value="RTX_toxin_determinant-A"/>
</dbReference>
<comment type="subcellular location">
    <subcellularLocation>
        <location evidence="1">Membrane</location>
    </subcellularLocation>
    <subcellularLocation>
        <location evidence="2">Secreted</location>
    </subcellularLocation>
</comment>
<evidence type="ECO:0000313" key="10">
    <source>
        <dbReference type="EMBL" id="UYM03377.1"/>
    </source>
</evidence>
<dbReference type="KEGG" id="sgrg:L0C25_12495"/>
<dbReference type="SUPFAM" id="SSF51120">
    <property type="entry name" value="beta-Roll"/>
    <property type="match status" value="3"/>
</dbReference>
<dbReference type="GO" id="GO:0016020">
    <property type="term" value="C:membrane"/>
    <property type="evidence" value="ECO:0007669"/>
    <property type="project" value="UniProtKB-SubCell"/>
</dbReference>
<protein>
    <recommendedName>
        <fullName evidence="12">Calcium-binding protein</fullName>
    </recommendedName>
</protein>
<keyword evidence="9" id="KW-0732">Signal</keyword>
<evidence type="ECO:0000256" key="6">
    <source>
        <dbReference type="ARBA" id="ARBA00023026"/>
    </source>
</evidence>
<accession>A0AA46TEL2</accession>
<dbReference type="EMBL" id="CP094970">
    <property type="protein sequence ID" value="UYM03377.1"/>
    <property type="molecule type" value="Genomic_DNA"/>
</dbReference>
<keyword evidence="11" id="KW-1185">Reference proteome</keyword>
<dbReference type="InterPro" id="IPR050557">
    <property type="entry name" value="RTX_toxin/Mannuronan_C5-epim"/>
</dbReference>
<evidence type="ECO:0000256" key="3">
    <source>
        <dbReference type="ARBA" id="ARBA00022525"/>
    </source>
</evidence>
<dbReference type="AlphaFoldDB" id="A0AA46TEL2"/>
<dbReference type="GO" id="GO:0005576">
    <property type="term" value="C:extracellular region"/>
    <property type="evidence" value="ECO:0007669"/>
    <property type="project" value="UniProtKB-SubCell"/>
</dbReference>
<dbReference type="Proteomes" id="UP001164390">
    <property type="component" value="Chromosome"/>
</dbReference>
<evidence type="ECO:0000256" key="1">
    <source>
        <dbReference type="ARBA" id="ARBA00004370"/>
    </source>
</evidence>
<keyword evidence="5" id="KW-0677">Repeat</keyword>
<evidence type="ECO:0000313" key="11">
    <source>
        <dbReference type="Proteomes" id="UP001164390"/>
    </source>
</evidence>
<feature type="region of interest" description="Disordered" evidence="8">
    <location>
        <begin position="32"/>
        <end position="72"/>
    </location>
</feature>
<dbReference type="PANTHER" id="PTHR38340">
    <property type="entry name" value="S-LAYER PROTEIN"/>
    <property type="match status" value="1"/>
</dbReference>
<proteinExistence type="predicted"/>
<evidence type="ECO:0000256" key="7">
    <source>
        <dbReference type="ARBA" id="ARBA00023136"/>
    </source>
</evidence>
<feature type="region of interest" description="Disordered" evidence="8">
    <location>
        <begin position="443"/>
        <end position="478"/>
    </location>
</feature>
<keyword evidence="6" id="KW-0843">Virulence</keyword>
<dbReference type="PROSITE" id="PS00330">
    <property type="entry name" value="HEMOLYSIN_CALCIUM"/>
    <property type="match status" value="1"/>
</dbReference>
<feature type="chain" id="PRO_5041386507" description="Calcium-binding protein" evidence="9">
    <location>
        <begin position="28"/>
        <end position="478"/>
    </location>
</feature>